<evidence type="ECO:0000256" key="1">
    <source>
        <dbReference type="SAM" id="MobiDB-lite"/>
    </source>
</evidence>
<feature type="region of interest" description="Disordered" evidence="1">
    <location>
        <begin position="1"/>
        <end position="20"/>
    </location>
</feature>
<name>A0A409YX16_9AGAR</name>
<accession>A0A409YX16</accession>
<reference evidence="3 4" key="1">
    <citation type="journal article" date="2018" name="Evol. Lett.">
        <title>Horizontal gene cluster transfer increased hallucinogenic mushroom diversity.</title>
        <authorList>
            <person name="Reynolds H.T."/>
            <person name="Vijayakumar V."/>
            <person name="Gluck-Thaler E."/>
            <person name="Korotkin H.B."/>
            <person name="Matheny P.B."/>
            <person name="Slot J.C."/>
        </authorList>
    </citation>
    <scope>NUCLEOTIDE SEQUENCE [LARGE SCALE GENOMIC DNA]</scope>
    <source>
        <strain evidence="3 4">SRW20</strain>
    </source>
</reference>
<dbReference type="InterPro" id="IPR058518">
    <property type="entry name" value="DUF8205"/>
</dbReference>
<protein>
    <recommendedName>
        <fullName evidence="2">DUF8205 domain-containing protein</fullName>
    </recommendedName>
</protein>
<dbReference type="EMBL" id="NHYE01000103">
    <property type="protein sequence ID" value="PPR07537.1"/>
    <property type="molecule type" value="Genomic_DNA"/>
</dbReference>
<evidence type="ECO:0000313" key="4">
    <source>
        <dbReference type="Proteomes" id="UP000284706"/>
    </source>
</evidence>
<dbReference type="OrthoDB" id="5231159at2759"/>
<dbReference type="Pfam" id="PF26632">
    <property type="entry name" value="DUF8205"/>
    <property type="match status" value="3"/>
</dbReference>
<gene>
    <name evidence="3" type="ORF">CVT26_013561</name>
</gene>
<proteinExistence type="predicted"/>
<dbReference type="Proteomes" id="UP000284706">
    <property type="component" value="Unassembled WGS sequence"/>
</dbReference>
<feature type="domain" description="DUF8205" evidence="2">
    <location>
        <begin position="81"/>
        <end position="317"/>
    </location>
</feature>
<dbReference type="STRING" id="231916.A0A409YX16"/>
<evidence type="ECO:0000313" key="3">
    <source>
        <dbReference type="EMBL" id="PPR07537.1"/>
    </source>
</evidence>
<dbReference type="InParanoid" id="A0A409YX16"/>
<keyword evidence="4" id="KW-1185">Reference proteome</keyword>
<feature type="domain" description="DUF8205" evidence="2">
    <location>
        <begin position="430"/>
        <end position="668"/>
    </location>
</feature>
<evidence type="ECO:0000259" key="2">
    <source>
        <dbReference type="Pfam" id="PF26632"/>
    </source>
</evidence>
<comment type="caution">
    <text evidence="3">The sequence shown here is derived from an EMBL/GenBank/DDBJ whole genome shotgun (WGS) entry which is preliminary data.</text>
</comment>
<organism evidence="3 4">
    <name type="scientific">Gymnopilus dilepis</name>
    <dbReference type="NCBI Taxonomy" id="231916"/>
    <lineage>
        <taxon>Eukaryota</taxon>
        <taxon>Fungi</taxon>
        <taxon>Dikarya</taxon>
        <taxon>Basidiomycota</taxon>
        <taxon>Agaricomycotina</taxon>
        <taxon>Agaricomycetes</taxon>
        <taxon>Agaricomycetidae</taxon>
        <taxon>Agaricales</taxon>
        <taxon>Agaricineae</taxon>
        <taxon>Hymenogastraceae</taxon>
        <taxon>Gymnopilus</taxon>
    </lineage>
</organism>
<feature type="domain" description="DUF8205" evidence="2">
    <location>
        <begin position="712"/>
        <end position="950"/>
    </location>
</feature>
<sequence>MPDTSHHKPQQSKAAEHDVPPAKLEHAGLREVQRDQVLLQKSKYLLQILRGLSWLMIRCAQCQKEDWPDHKETCAFAAETDLTSITKFMERFYYKSTLTSYLHLALFYKLKSLNIQLSNETALKAEIVVGIEPVNIDDFRSLITSPTFAQSGDCPLGMLQVLDVSVCTEPPVPVKSKVDYARLRIILDVLGESAAPIITVAMVHPKHDTRLGPQVFSYTTGTPFMVRVDNVANLKKIIIPSPSGNGSGTEKLVSAASCIEYVNMRIRQDHQNACHARRKMQREDLQAIHLTMQGRKPAPWDTFESDWIDKVLREDVYDQIPETKNMRLLHQILAVSRLCQRCNRLLSHLRLDKSRNPVTANTISFLAPSATDPLLNCMHALSQILLERVHWNAVSESGLVNVWATVPDLISCWCHIRPQHKAVCNQAVDIGLKPWCDWMNRFYTRSSLASYLRLAILYRLKSSNIKLNTEMVFKAQVLIGIEPVDIRVLKTIMKSPTYVERGKCPVGMLQVLDVAVSADSPAVVKDQLEYSQLRASLDATGKASIPILIIELAHLKLNSRLEYQIYGNVLTSEFGASLTEPNSTISIPTIGPPGIQGEVTKPRTADTCIEYINMCIRQDHDNQYHHVRRRMPREDMKMIHMAVLLKAPVFPHQFASAWLRKLFREGVYDTLPEIKALRMIPYIVIVLSNLHSVKKKIGRPEHKKICSDAAEMGLNSMCKFMARFYEENYFTPYMQHAIAQRLQSVNRTISVDKVFTVLVGIGIEPVDIRDFGPLKTSTEFVEHGDCPIGMLQVLDVLVNPDPPESITANPEYDRMRNYFGKAGFPDIPIVKAELVHYKADAQGQIFSYINIKPTPFSSCLSSSMRPPAALNIPNISGNGHIRKQATADTCLEFINMQIRLDHSNRFRLRRRMKREDMRMIHMAMTASCPGGPEDKSGKLWVEKVLREDVYDATPETTKIRALLRPKA</sequence>
<dbReference type="AlphaFoldDB" id="A0A409YX16"/>